<dbReference type="OrthoDB" id="4865224at2759"/>
<dbReference type="SUPFAM" id="SSF54928">
    <property type="entry name" value="RNA-binding domain, RBD"/>
    <property type="match status" value="1"/>
</dbReference>
<evidence type="ECO:0008006" key="3">
    <source>
        <dbReference type="Google" id="ProtNLM"/>
    </source>
</evidence>
<dbReference type="EMBL" id="JXCE01000585">
    <property type="protein sequence ID" value="KPA36622.1"/>
    <property type="molecule type" value="Genomic_DNA"/>
</dbReference>
<protein>
    <recommendedName>
        <fullName evidence="3">RRM domain-containing protein</fullName>
    </recommendedName>
</protein>
<keyword evidence="2" id="KW-1185">Reference proteome</keyword>
<dbReference type="AlphaFoldDB" id="A0A0M9ENY0"/>
<organism evidence="1 2">
    <name type="scientific">Fusarium langsethiae</name>
    <dbReference type="NCBI Taxonomy" id="179993"/>
    <lineage>
        <taxon>Eukaryota</taxon>
        <taxon>Fungi</taxon>
        <taxon>Dikarya</taxon>
        <taxon>Ascomycota</taxon>
        <taxon>Pezizomycotina</taxon>
        <taxon>Sordariomycetes</taxon>
        <taxon>Hypocreomycetidae</taxon>
        <taxon>Hypocreales</taxon>
        <taxon>Nectriaceae</taxon>
        <taxon>Fusarium</taxon>
    </lineage>
</organism>
<accession>A0A0M9ENY0</accession>
<name>A0A0M9ENY0_FUSLA</name>
<comment type="caution">
    <text evidence="1">The sequence shown here is derived from an EMBL/GenBank/DDBJ whole genome shotgun (WGS) entry which is preliminary data.</text>
</comment>
<proteinExistence type="predicted"/>
<evidence type="ECO:0000313" key="1">
    <source>
        <dbReference type="EMBL" id="KPA36622.1"/>
    </source>
</evidence>
<dbReference type="GO" id="GO:0003676">
    <property type="term" value="F:nucleic acid binding"/>
    <property type="evidence" value="ECO:0007669"/>
    <property type="project" value="InterPro"/>
</dbReference>
<reference evidence="1 2" key="1">
    <citation type="submission" date="2015-04" db="EMBL/GenBank/DDBJ databases">
        <title>The draft genome sequence of Fusarium langsethiae, a T-2/HT-2 mycotoxin producer.</title>
        <authorList>
            <person name="Lysoe E."/>
            <person name="Divon H.H."/>
            <person name="Terzi V."/>
            <person name="Orru L."/>
            <person name="Lamontanara A."/>
            <person name="Kolseth A.-K."/>
            <person name="Frandsen R.J."/>
            <person name="Nielsen K."/>
            <person name="Thrane U."/>
        </authorList>
    </citation>
    <scope>NUCLEOTIDE SEQUENCE [LARGE SCALE GENOMIC DNA]</scope>
    <source>
        <strain evidence="1 2">Fl201059</strain>
    </source>
</reference>
<sequence>MNAEIALREAEISEMRFRLQVLLDMGGADVMGADVMAQVVDLTWVIRDSQQRLWLLRILSIKSHYHGPSSSSFEDIHSYIIEKKEESALGVSLTAHFVALARGENNLMGLNDFNPEQCAAMSRRVLLTGLPGSATVAQVVRGVAGLGGVLNVFVHPDLRAGTVPGQLAAVVEFGTPLDAAQYVQFVHVQGIWFEDIERIHHQAYAKHILTPSNEIATIHPQNYGVANNGLSGRCIQLEDFPVAAIWSLFRDFGVRHIVGATITADDDDFPYGYLTIEFASLFEAARCSSYLIRGYFRPYRPFAHMVTLAWSRCDRDVQELEVDENGLIRHVELDHIEREWNVEPYNTIPSTQFGKRLAWSASENQRPLASRHGVTVLGDNGLRRYVPLEQVTTTMGTDETNYILINDCIFARAVVEPFDLYYRVHSQELARVKQFYYAYARIAACRREFNRLHCLHYSDSGEMLEQTDIPDYILSYSQPHLVRKIISTDD</sequence>
<dbReference type="Proteomes" id="UP000037904">
    <property type="component" value="Unassembled WGS sequence"/>
</dbReference>
<dbReference type="InterPro" id="IPR035979">
    <property type="entry name" value="RBD_domain_sf"/>
</dbReference>
<evidence type="ECO:0000313" key="2">
    <source>
        <dbReference type="Proteomes" id="UP000037904"/>
    </source>
</evidence>
<gene>
    <name evidence="1" type="ORF">FLAG1_10597</name>
</gene>